<proteinExistence type="predicted"/>
<keyword evidence="3" id="KW-1185">Reference proteome</keyword>
<organism evidence="2 3">
    <name type="scientific">Caballeronia calidae</name>
    <dbReference type="NCBI Taxonomy" id="1777139"/>
    <lineage>
        <taxon>Bacteria</taxon>
        <taxon>Pseudomonadati</taxon>
        <taxon>Pseudomonadota</taxon>
        <taxon>Betaproteobacteria</taxon>
        <taxon>Burkholderiales</taxon>
        <taxon>Burkholderiaceae</taxon>
        <taxon>Caballeronia</taxon>
    </lineage>
</organism>
<dbReference type="InterPro" id="IPR052512">
    <property type="entry name" value="4CMD/NDH-1_regulator"/>
</dbReference>
<name>A0A158DW64_9BURK</name>
<dbReference type="Proteomes" id="UP000071859">
    <property type="component" value="Unassembled WGS sequence"/>
</dbReference>
<feature type="domain" description="Carboxymuconolactone decarboxylase-like" evidence="1">
    <location>
        <begin position="26"/>
        <end position="101"/>
    </location>
</feature>
<comment type="caution">
    <text evidence="2">The sequence shown here is derived from an EMBL/GenBank/DDBJ whole genome shotgun (WGS) entry which is preliminary data.</text>
</comment>
<dbReference type="RefSeq" id="WP_062609292.1">
    <property type="nucleotide sequence ID" value="NZ_FCOX02000037.1"/>
</dbReference>
<evidence type="ECO:0000259" key="1">
    <source>
        <dbReference type="Pfam" id="PF02627"/>
    </source>
</evidence>
<dbReference type="Gene3D" id="1.20.1290.10">
    <property type="entry name" value="AhpD-like"/>
    <property type="match status" value="1"/>
</dbReference>
<sequence>MSELTPSQKARLALQEIAPKLVELGDSVLFGDIWERPQLSKRDRSLITCTALVAFGWTDQMKTHFPRALQNGVTKEELIEMITHMAFYSGWPSANVAAFQAKEIFANL</sequence>
<dbReference type="OrthoDB" id="9802489at2"/>
<dbReference type="SUPFAM" id="SSF69118">
    <property type="entry name" value="AhpD-like"/>
    <property type="match status" value="1"/>
</dbReference>
<dbReference type="PANTHER" id="PTHR33570">
    <property type="entry name" value="4-CARBOXYMUCONOLACTONE DECARBOXYLASE FAMILY PROTEIN"/>
    <property type="match status" value="1"/>
</dbReference>
<reference evidence="2" key="1">
    <citation type="submission" date="2016-01" db="EMBL/GenBank/DDBJ databases">
        <authorList>
            <person name="Peeters C."/>
        </authorList>
    </citation>
    <scope>NUCLEOTIDE SEQUENCE</scope>
    <source>
        <strain evidence="2">LMG 29321</strain>
    </source>
</reference>
<evidence type="ECO:0000313" key="3">
    <source>
        <dbReference type="Proteomes" id="UP000071859"/>
    </source>
</evidence>
<gene>
    <name evidence="2" type="ORF">AWB78_05664</name>
</gene>
<dbReference type="GO" id="GO:0051920">
    <property type="term" value="F:peroxiredoxin activity"/>
    <property type="evidence" value="ECO:0007669"/>
    <property type="project" value="InterPro"/>
</dbReference>
<dbReference type="EMBL" id="FCOX02000037">
    <property type="protein sequence ID" value="SAK98436.1"/>
    <property type="molecule type" value="Genomic_DNA"/>
</dbReference>
<dbReference type="AlphaFoldDB" id="A0A158DW64"/>
<protein>
    <submittedName>
        <fullName evidence="2">Carboxymuconolactone decarboxylase</fullName>
    </submittedName>
</protein>
<accession>A0A158DW64</accession>
<dbReference type="PANTHER" id="PTHR33570:SF9">
    <property type="entry name" value="BLL4600 PROTEIN"/>
    <property type="match status" value="1"/>
</dbReference>
<evidence type="ECO:0000313" key="2">
    <source>
        <dbReference type="EMBL" id="SAK98436.1"/>
    </source>
</evidence>
<dbReference type="Pfam" id="PF02627">
    <property type="entry name" value="CMD"/>
    <property type="match status" value="1"/>
</dbReference>
<dbReference type="InterPro" id="IPR003779">
    <property type="entry name" value="CMD-like"/>
</dbReference>
<dbReference type="InterPro" id="IPR029032">
    <property type="entry name" value="AhpD-like"/>
</dbReference>